<dbReference type="PROSITE" id="PS51186">
    <property type="entry name" value="GNAT"/>
    <property type="match status" value="1"/>
</dbReference>
<name>A0ABQ3SKB7_9ACTN</name>
<proteinExistence type="predicted"/>
<keyword evidence="3" id="KW-1185">Reference proteome</keyword>
<dbReference type="InterPro" id="IPR000182">
    <property type="entry name" value="GNAT_dom"/>
</dbReference>
<dbReference type="InterPro" id="IPR016181">
    <property type="entry name" value="Acyl_CoA_acyltransferase"/>
</dbReference>
<organism evidence="2 3">
    <name type="scientific">Streptomyces nojiriensis</name>
    <dbReference type="NCBI Taxonomy" id="66374"/>
    <lineage>
        <taxon>Bacteria</taxon>
        <taxon>Bacillati</taxon>
        <taxon>Actinomycetota</taxon>
        <taxon>Actinomycetes</taxon>
        <taxon>Kitasatosporales</taxon>
        <taxon>Streptomycetaceae</taxon>
        <taxon>Streptomyces</taxon>
    </lineage>
</organism>
<evidence type="ECO:0000259" key="1">
    <source>
        <dbReference type="PROSITE" id="PS51186"/>
    </source>
</evidence>
<dbReference type="SUPFAM" id="SSF55729">
    <property type="entry name" value="Acyl-CoA N-acyltransferases (Nat)"/>
    <property type="match status" value="1"/>
</dbReference>
<dbReference type="Pfam" id="PF00583">
    <property type="entry name" value="Acetyltransf_1"/>
    <property type="match status" value="1"/>
</dbReference>
<dbReference type="CDD" id="cd04301">
    <property type="entry name" value="NAT_SF"/>
    <property type="match status" value="1"/>
</dbReference>
<protein>
    <submittedName>
        <fullName evidence="2">N-acetyltransferase</fullName>
    </submittedName>
</protein>
<feature type="domain" description="N-acetyltransferase" evidence="1">
    <location>
        <begin position="183"/>
        <end position="320"/>
    </location>
</feature>
<evidence type="ECO:0000313" key="3">
    <source>
        <dbReference type="Proteomes" id="UP000613974"/>
    </source>
</evidence>
<dbReference type="EMBL" id="BNEC01000003">
    <property type="protein sequence ID" value="GHI68585.1"/>
    <property type="molecule type" value="Genomic_DNA"/>
</dbReference>
<evidence type="ECO:0000313" key="2">
    <source>
        <dbReference type="EMBL" id="GHI68585.1"/>
    </source>
</evidence>
<comment type="caution">
    <text evidence="2">The sequence shown here is derived from an EMBL/GenBank/DDBJ whole genome shotgun (WGS) entry which is preliminary data.</text>
</comment>
<dbReference type="Proteomes" id="UP000613974">
    <property type="component" value="Unassembled WGS sequence"/>
</dbReference>
<gene>
    <name evidence="2" type="ORF">Snoj_25030</name>
</gene>
<dbReference type="Gene3D" id="3.40.630.30">
    <property type="match status" value="1"/>
</dbReference>
<reference evidence="3" key="1">
    <citation type="submission" date="2023-07" db="EMBL/GenBank/DDBJ databases">
        <title>Whole genome shotgun sequence of Streptomyces nojiriensis NBRC 13794.</title>
        <authorList>
            <person name="Komaki H."/>
            <person name="Tamura T."/>
        </authorList>
    </citation>
    <scope>NUCLEOTIDE SEQUENCE [LARGE SCALE GENOMIC DNA]</scope>
    <source>
        <strain evidence="3">NBRC 13794</strain>
    </source>
</reference>
<accession>A0ABQ3SKB7</accession>
<sequence length="320" mass="35678">MVHLIRGRERTTQYTSRRKPMTDLVIRALDESDAHLFDAHPDPLNARAAHERTTHRPDWKRVALRDGTVVARGAWWGGADDKEPVNVNWFDVAEGEVEAGAELLRSAPWQVELEINLPGDWREHPDLTAATETRYAAARAAGYELLVERFLYRWTPEHGLPERPGRLVFGAEPDDAVFFDALRRIHSVTLDAHALKAIAEGGLDQAAQEELDFFHWCPSPREWWQVARTPEGDLAGIHIPAHNPSGPTIGFIGVLPEHRGRGYAYDLLAECTNFLVEHGAEAVTGATDRGNFPMAANFAKAGFPVVRERVNFHPATPSAT</sequence>